<evidence type="ECO:0000313" key="6">
    <source>
        <dbReference type="Proteomes" id="UP000193144"/>
    </source>
</evidence>
<dbReference type="InterPro" id="IPR000873">
    <property type="entry name" value="AMP-dep_synth/lig_dom"/>
</dbReference>
<dbReference type="PANTHER" id="PTHR24096:SF265">
    <property type="entry name" value="ENZYME, PUTATIVE (AFU_ORTHOLOGUE AFUA_5G14270)-RELATED"/>
    <property type="match status" value="1"/>
</dbReference>
<dbReference type="PROSITE" id="PS00455">
    <property type="entry name" value="AMP_BINDING"/>
    <property type="match status" value="1"/>
</dbReference>
<evidence type="ECO:0000256" key="2">
    <source>
        <dbReference type="SAM" id="Phobius"/>
    </source>
</evidence>
<name>A0A1Y1ZEK3_9PLEO</name>
<dbReference type="Pfam" id="PF13193">
    <property type="entry name" value="AMP-binding_C"/>
    <property type="match status" value="1"/>
</dbReference>
<dbReference type="InterPro" id="IPR045851">
    <property type="entry name" value="AMP-bd_C_sf"/>
</dbReference>
<dbReference type="SUPFAM" id="SSF56801">
    <property type="entry name" value="Acetyl-CoA synthetase-like"/>
    <property type="match status" value="1"/>
</dbReference>
<evidence type="ECO:0000259" key="4">
    <source>
        <dbReference type="Pfam" id="PF13193"/>
    </source>
</evidence>
<dbReference type="AlphaFoldDB" id="A0A1Y1ZEK3"/>
<evidence type="ECO:0000313" key="5">
    <source>
        <dbReference type="EMBL" id="ORY08703.1"/>
    </source>
</evidence>
<evidence type="ECO:0000256" key="1">
    <source>
        <dbReference type="ARBA" id="ARBA00006432"/>
    </source>
</evidence>
<keyword evidence="2" id="KW-1133">Transmembrane helix</keyword>
<dbReference type="Gene3D" id="3.40.50.12780">
    <property type="entry name" value="N-terminal domain of ligase-like"/>
    <property type="match status" value="1"/>
</dbReference>
<dbReference type="FunFam" id="3.30.300.30:FF:000007">
    <property type="entry name" value="4-coumarate--CoA ligase 2"/>
    <property type="match status" value="1"/>
</dbReference>
<feature type="domain" description="AMP-binding enzyme C-terminal" evidence="4">
    <location>
        <begin position="446"/>
        <end position="526"/>
    </location>
</feature>
<feature type="transmembrane region" description="Helical" evidence="2">
    <location>
        <begin position="78"/>
        <end position="97"/>
    </location>
</feature>
<dbReference type="STRING" id="1231657.A0A1Y1ZEK3"/>
<comment type="caution">
    <text evidence="5">The sequence shown here is derived from an EMBL/GenBank/DDBJ whole genome shotgun (WGS) entry which is preliminary data.</text>
</comment>
<comment type="similarity">
    <text evidence="1">Belongs to the ATP-dependent AMP-binding enzyme family.</text>
</comment>
<proteinExistence type="inferred from homology"/>
<keyword evidence="6" id="KW-1185">Reference proteome</keyword>
<evidence type="ECO:0008006" key="7">
    <source>
        <dbReference type="Google" id="ProtNLM"/>
    </source>
</evidence>
<accession>A0A1Y1ZEK3</accession>
<dbReference type="Pfam" id="PF00501">
    <property type="entry name" value="AMP-binding"/>
    <property type="match status" value="1"/>
</dbReference>
<dbReference type="CDD" id="cd05911">
    <property type="entry name" value="Firefly_Luc_like"/>
    <property type="match status" value="1"/>
</dbReference>
<dbReference type="InterPro" id="IPR042099">
    <property type="entry name" value="ANL_N_sf"/>
</dbReference>
<dbReference type="PANTHER" id="PTHR24096">
    <property type="entry name" value="LONG-CHAIN-FATTY-ACID--COA LIGASE"/>
    <property type="match status" value="1"/>
</dbReference>
<dbReference type="GO" id="GO:0019748">
    <property type="term" value="P:secondary metabolic process"/>
    <property type="evidence" value="ECO:0007669"/>
    <property type="project" value="TreeGrafter"/>
</dbReference>
<feature type="domain" description="AMP-dependent synthetase/ligase" evidence="3">
    <location>
        <begin position="25"/>
        <end position="395"/>
    </location>
</feature>
<sequence length="544" mass="60281">MPFLAKENVDIPYNDILSWAYDGAQYAQDKPLYIDAEDPSNSISAAQAKTLIRKLVAGFRKAGLEKGDTVLIHSFNNIYYPIIVLGIIAFGGVYTGMNPSYTSHELKHAIQASNAKLLIAEPEILENLLSAAKDHSVPLSRILILDGMNPTSKAGHQSWTTLLSHGEQDWHTFSSPQESTETPAMLLFSSGTTGLPKPAILSHANLISQHHLFFEHKPRPYALSRLIALPMFHAATAPSTHTSALRAGHVQYIMRRFDPTKYLSYAEKFRITDLVLVPPMVTAIVFSTLPTPQKRTHLQHVKAALAGAAPLDPVMQARFQDLLPESAPFTQIWAMTETSCFASHFPYPENDSTGSVGRFLPNLDVKLVSDDGQDISGYGVRGELCVRGPTVIRGYVGRDRSLDFDDEGYFRTGDVLYVEEQSGKWYIVDRKKELIKVRGFQVAPAELEGVLLEHPGVWDAAVVGVMRKEGDSEMPRAYVVRKENAEGEALGEGDVMRWLEDRLAKYKRLDGGVKFVDVIPKTASGKILKKILREQAKNELGAKL</sequence>
<protein>
    <recommendedName>
        <fullName evidence="7">4-coumarate-CoA ligase-like protein</fullName>
    </recommendedName>
</protein>
<keyword evidence="2" id="KW-0472">Membrane</keyword>
<dbReference type="Proteomes" id="UP000193144">
    <property type="component" value="Unassembled WGS sequence"/>
</dbReference>
<gene>
    <name evidence="5" type="ORF">BCR34DRAFT_603351</name>
</gene>
<reference evidence="5 6" key="1">
    <citation type="submission" date="2016-07" db="EMBL/GenBank/DDBJ databases">
        <title>Pervasive Adenine N6-methylation of Active Genes in Fungi.</title>
        <authorList>
            <consortium name="DOE Joint Genome Institute"/>
            <person name="Mondo S.J."/>
            <person name="Dannebaum R.O."/>
            <person name="Kuo R.C."/>
            <person name="Labutti K."/>
            <person name="Haridas S."/>
            <person name="Kuo A."/>
            <person name="Salamov A."/>
            <person name="Ahrendt S.R."/>
            <person name="Lipzen A."/>
            <person name="Sullivan W."/>
            <person name="Andreopoulos W.B."/>
            <person name="Clum A."/>
            <person name="Lindquist E."/>
            <person name="Daum C."/>
            <person name="Ramamoorthy G.K."/>
            <person name="Gryganskyi A."/>
            <person name="Culley D."/>
            <person name="Magnuson J.K."/>
            <person name="James T.Y."/>
            <person name="O'Malley M.A."/>
            <person name="Stajich J.E."/>
            <person name="Spatafora J.W."/>
            <person name="Visel A."/>
            <person name="Grigoriev I.V."/>
        </authorList>
    </citation>
    <scope>NUCLEOTIDE SEQUENCE [LARGE SCALE GENOMIC DNA]</scope>
    <source>
        <strain evidence="5 6">CBS 115471</strain>
    </source>
</reference>
<evidence type="ECO:0000259" key="3">
    <source>
        <dbReference type="Pfam" id="PF00501"/>
    </source>
</evidence>
<dbReference type="EMBL" id="MCFA01000096">
    <property type="protein sequence ID" value="ORY08703.1"/>
    <property type="molecule type" value="Genomic_DNA"/>
</dbReference>
<dbReference type="Gene3D" id="3.30.300.30">
    <property type="match status" value="1"/>
</dbReference>
<dbReference type="OrthoDB" id="6509636at2759"/>
<organism evidence="5 6">
    <name type="scientific">Clohesyomyces aquaticus</name>
    <dbReference type="NCBI Taxonomy" id="1231657"/>
    <lineage>
        <taxon>Eukaryota</taxon>
        <taxon>Fungi</taxon>
        <taxon>Dikarya</taxon>
        <taxon>Ascomycota</taxon>
        <taxon>Pezizomycotina</taxon>
        <taxon>Dothideomycetes</taxon>
        <taxon>Pleosporomycetidae</taxon>
        <taxon>Pleosporales</taxon>
        <taxon>Lindgomycetaceae</taxon>
        <taxon>Clohesyomyces</taxon>
    </lineage>
</organism>
<dbReference type="InterPro" id="IPR020845">
    <property type="entry name" value="AMP-binding_CS"/>
</dbReference>
<dbReference type="GO" id="GO:0016405">
    <property type="term" value="F:CoA-ligase activity"/>
    <property type="evidence" value="ECO:0007669"/>
    <property type="project" value="TreeGrafter"/>
</dbReference>
<dbReference type="InterPro" id="IPR025110">
    <property type="entry name" value="AMP-bd_C"/>
</dbReference>
<keyword evidence="2" id="KW-0812">Transmembrane</keyword>